<feature type="domain" description="DnaB/C C-terminal" evidence="2">
    <location>
        <begin position="134"/>
        <end position="197"/>
    </location>
</feature>
<dbReference type="EMBL" id="MJIH01000001">
    <property type="protein sequence ID" value="OLR65030.1"/>
    <property type="molecule type" value="Genomic_DNA"/>
</dbReference>
<comment type="similarity">
    <text evidence="1">Belongs to the DnaB/DnaD family.</text>
</comment>
<reference evidence="3 4" key="1">
    <citation type="journal article" date="2016" name="Appl. Environ. Microbiol.">
        <title>Function and Phylogeny of Bacterial Butyryl Coenzyme A:Acetate Transferases and Their Diversity in the Proximal Colon of Swine.</title>
        <authorList>
            <person name="Trachsel J."/>
            <person name="Bayles D.O."/>
            <person name="Looft T."/>
            <person name="Levine U.Y."/>
            <person name="Allen H.K."/>
        </authorList>
    </citation>
    <scope>NUCLEOTIDE SEQUENCE [LARGE SCALE GENOMIC DNA]</scope>
    <source>
        <strain evidence="3 4">35-6-1</strain>
    </source>
</reference>
<proteinExistence type="inferred from homology"/>
<dbReference type="STRING" id="1465756.BIV18_05630"/>
<keyword evidence="4" id="KW-1185">Reference proteome</keyword>
<feature type="domain" description="DnaB/C C-terminal" evidence="2">
    <location>
        <begin position="222"/>
        <end position="283"/>
    </location>
</feature>
<dbReference type="Gene3D" id="1.10.10.630">
    <property type="entry name" value="DnaD domain-like"/>
    <property type="match status" value="2"/>
</dbReference>
<dbReference type="InterPro" id="IPR053162">
    <property type="entry name" value="DnaD"/>
</dbReference>
<gene>
    <name evidence="3" type="ORF">BIV18_05630</name>
</gene>
<dbReference type="Gene3D" id="1.10.10.10">
    <property type="entry name" value="Winged helix-like DNA-binding domain superfamily/Winged helix DNA-binding domain"/>
    <property type="match status" value="1"/>
</dbReference>
<sequence length="336" mass="40059">MFLLEKNKYDLGETSIENIFINDFMPGANGEFVKVYILGYKFAKENREDLTNEKLADYLGILESDVNRAWQYWQKMGIVEIENEKIKFVNLKELYINNVYNLKEEKKKEKGYSEIVENPTYANLLTRVEFLMREPIAPMKKIDIINWITSYNMPADLIEEAFFYTTEIKGIYNISYAEQVVRNWSRDNIRTMEDVEKSYIEHDVKYYRYKKVMRYIGVDKKFSQVDFNIINSWFDEFNFSKDLILAACNRTSKISKPNVNYVDAILRKWKELNINSVEEIEEKDQKKKKRKPTAFHNFKQITDKYSEDELVDVAMRKQREGFKKLGVDYGTHGKDK</sequence>
<name>A0A1U7M034_9FIRM</name>
<dbReference type="SUPFAM" id="SSF46785">
    <property type="entry name" value="Winged helix' DNA-binding domain"/>
    <property type="match status" value="1"/>
</dbReference>
<evidence type="ECO:0000313" key="4">
    <source>
        <dbReference type="Proteomes" id="UP000187166"/>
    </source>
</evidence>
<dbReference type="InterPro" id="IPR034829">
    <property type="entry name" value="DnaD-like_sf"/>
</dbReference>
<dbReference type="RefSeq" id="WP_075659671.1">
    <property type="nucleotide sequence ID" value="NZ_JABDSR010000010.1"/>
</dbReference>
<dbReference type="InterPro" id="IPR036388">
    <property type="entry name" value="WH-like_DNA-bd_sf"/>
</dbReference>
<dbReference type="PANTHER" id="PTHR37293">
    <property type="entry name" value="PHAGE REPLICATION PROTEIN-RELATED"/>
    <property type="match status" value="1"/>
</dbReference>
<dbReference type="Proteomes" id="UP000187166">
    <property type="component" value="Unassembled WGS sequence"/>
</dbReference>
<dbReference type="InterPro" id="IPR006343">
    <property type="entry name" value="DnaB/C_C"/>
</dbReference>
<dbReference type="PIRSF" id="PIRSF033722">
    <property type="entry name" value="DnaD_CA_C3587_prd"/>
    <property type="match status" value="1"/>
</dbReference>
<organism evidence="3 4">
    <name type="scientific">Peptoniphilus porci</name>
    <dbReference type="NCBI Taxonomy" id="2652280"/>
    <lineage>
        <taxon>Bacteria</taxon>
        <taxon>Bacillati</taxon>
        <taxon>Bacillota</taxon>
        <taxon>Tissierellia</taxon>
        <taxon>Tissierellales</taxon>
        <taxon>Peptoniphilaceae</taxon>
        <taxon>Peptoniphilus</taxon>
    </lineage>
</organism>
<dbReference type="eggNOG" id="COG3935">
    <property type="taxonomic scope" value="Bacteria"/>
</dbReference>
<evidence type="ECO:0000256" key="1">
    <source>
        <dbReference type="ARBA" id="ARBA00093462"/>
    </source>
</evidence>
<dbReference type="PANTHER" id="PTHR37293:SF5">
    <property type="entry name" value="DNA REPLICATION PROTEIN"/>
    <property type="match status" value="1"/>
</dbReference>
<accession>A0A848RCW7</accession>
<dbReference type="SUPFAM" id="SSF158499">
    <property type="entry name" value="DnaD domain-like"/>
    <property type="match status" value="2"/>
</dbReference>
<dbReference type="NCBIfam" id="TIGR01446">
    <property type="entry name" value="DnaD_dom"/>
    <property type="match status" value="2"/>
</dbReference>
<comment type="caution">
    <text evidence="3">The sequence shown here is derived from an EMBL/GenBank/DDBJ whole genome shotgun (WGS) entry which is preliminary data.</text>
</comment>
<dbReference type="InterPro" id="IPR017019">
    <property type="entry name" value="DNA_replication_prd_bac"/>
</dbReference>
<dbReference type="InterPro" id="IPR036390">
    <property type="entry name" value="WH_DNA-bd_sf"/>
</dbReference>
<evidence type="ECO:0000313" key="3">
    <source>
        <dbReference type="EMBL" id="OLR65030.1"/>
    </source>
</evidence>
<evidence type="ECO:0000259" key="2">
    <source>
        <dbReference type="Pfam" id="PF07261"/>
    </source>
</evidence>
<protein>
    <submittedName>
        <fullName evidence="3">Primosomal replication protein N</fullName>
    </submittedName>
</protein>
<dbReference type="AlphaFoldDB" id="A0A1U7M034"/>
<accession>A0A1U7M034</accession>
<dbReference type="Pfam" id="PF07261">
    <property type="entry name" value="DnaB_2"/>
    <property type="match status" value="2"/>
</dbReference>